<evidence type="ECO:0000313" key="1">
    <source>
        <dbReference type="Proteomes" id="UP000095286"/>
    </source>
</evidence>
<evidence type="ECO:0000313" key="2">
    <source>
        <dbReference type="WBParaSite" id="RSKR_0000420566.1"/>
    </source>
</evidence>
<dbReference type="WBParaSite" id="RSKR_0000420566.1">
    <property type="protein sequence ID" value="RSKR_0000420566.1"/>
    <property type="gene ID" value="RSKR_0000420566"/>
</dbReference>
<organism evidence="1 2">
    <name type="scientific">Rhabditophanes sp. KR3021</name>
    <dbReference type="NCBI Taxonomy" id="114890"/>
    <lineage>
        <taxon>Eukaryota</taxon>
        <taxon>Metazoa</taxon>
        <taxon>Ecdysozoa</taxon>
        <taxon>Nematoda</taxon>
        <taxon>Chromadorea</taxon>
        <taxon>Rhabditida</taxon>
        <taxon>Tylenchina</taxon>
        <taxon>Panagrolaimomorpha</taxon>
        <taxon>Strongyloidoidea</taxon>
        <taxon>Alloionematidae</taxon>
        <taxon>Rhabditophanes</taxon>
    </lineage>
</organism>
<sequence length="143" mass="16293">MRVFTNDVSKLSITKLANSFKTDQFSIEQVHLKENLKSPSKNDVNKFNSALYFPVNYCSLCNTIPEEQEINCSSTSGRTSVSTETDYAFEKAIAKMKPDQKLDVNYEAHCILRGRKSNYKKEKIEQEFTGDCKMNSTEGVIKL</sequence>
<name>A0AC35TTH3_9BILA</name>
<dbReference type="Proteomes" id="UP000095286">
    <property type="component" value="Unplaced"/>
</dbReference>
<accession>A0AC35TTH3</accession>
<protein>
    <submittedName>
        <fullName evidence="2">Uncharacterized protein</fullName>
    </submittedName>
</protein>
<proteinExistence type="predicted"/>
<reference evidence="2" key="1">
    <citation type="submission" date="2016-11" db="UniProtKB">
        <authorList>
            <consortium name="WormBaseParasite"/>
        </authorList>
    </citation>
    <scope>IDENTIFICATION</scope>
    <source>
        <strain evidence="2">KR3021</strain>
    </source>
</reference>